<dbReference type="PANTHER" id="PTHR45527">
    <property type="entry name" value="NONRIBOSOMAL PEPTIDE SYNTHETASE"/>
    <property type="match status" value="1"/>
</dbReference>
<name>A0A285GLQ7_9ACTN</name>
<organism evidence="2 3">
    <name type="scientific">Paractinoplanes atraurantiacus</name>
    <dbReference type="NCBI Taxonomy" id="1036182"/>
    <lineage>
        <taxon>Bacteria</taxon>
        <taxon>Bacillati</taxon>
        <taxon>Actinomycetota</taxon>
        <taxon>Actinomycetes</taxon>
        <taxon>Micromonosporales</taxon>
        <taxon>Micromonosporaceae</taxon>
        <taxon>Paractinoplanes</taxon>
    </lineage>
</organism>
<dbReference type="NCBIfam" id="TIGR01733">
    <property type="entry name" value="AA-adenyl-dom"/>
    <property type="match status" value="1"/>
</dbReference>
<sequence>MIPGTSLTDVFSAQARRDPRRVAVSAGGARTSYGELDARSEAIGRRLRARGVGAGSLVGLSGHRGAGLIAGLLGILKAGAAYVPLDPAYPPARLRYLIEDTGVKLVVADAAGRSALAGHDIEMIDVDGPAAGDDPRLDGGPSAGDLAYVIHTSGSTGAPKGVLVEHGNVLRLFEQTESWFGFGERDVWTMFHSASFDFSVWEMWGALLYGGRLVIVPPAVTRSPADLFTLLADEGVTVLNQTPSAFRQLCTALDTPAGNAPLALRVVVFGGERLDTGMLRPWAERFGTERPQLVNMYGITETTVHVTYRPIRAADLDRPQVSPIGVPIPDLRVTVRDDRGAAAPAGTPGEIWVSGPGVARGYLDRPGLTAERFVTDEDGRRAYRSGDLAVRDEHGELHYLGRIDDQIKIRGFRIEPYEIEAVLREQPGVAEVVVAAHDFGDGDLRLVAYLRPEAGQDGDRLTEDLARYAAERLPRHLCPARYELVAEIPATPQGKADRAALAAAAPAAGPTGGAAEASAGADPDAVAEIVREVLRRDTLPYDADLFDLGATSLAFIRVIARVNERWQVSLTGSELGEIASVERLCAVVRAARSDRPVPTHA</sequence>
<dbReference type="Gene3D" id="3.40.50.12780">
    <property type="entry name" value="N-terminal domain of ligase-like"/>
    <property type="match status" value="1"/>
</dbReference>
<dbReference type="Proteomes" id="UP000219612">
    <property type="component" value="Unassembled WGS sequence"/>
</dbReference>
<dbReference type="InterPro" id="IPR010071">
    <property type="entry name" value="AA_adenyl_dom"/>
</dbReference>
<dbReference type="InterPro" id="IPR036736">
    <property type="entry name" value="ACP-like_sf"/>
</dbReference>
<dbReference type="Pfam" id="PF13193">
    <property type="entry name" value="AMP-binding_C"/>
    <property type="match status" value="1"/>
</dbReference>
<dbReference type="GO" id="GO:0044550">
    <property type="term" value="P:secondary metabolite biosynthetic process"/>
    <property type="evidence" value="ECO:0007669"/>
    <property type="project" value="TreeGrafter"/>
</dbReference>
<dbReference type="RefSeq" id="WP_097318946.1">
    <property type="nucleotide sequence ID" value="NZ_OBDY01000002.1"/>
</dbReference>
<keyword evidence="3" id="KW-1185">Reference proteome</keyword>
<dbReference type="FunFam" id="3.40.50.980:FF:000001">
    <property type="entry name" value="Non-ribosomal peptide synthetase"/>
    <property type="match status" value="1"/>
</dbReference>
<reference evidence="3" key="1">
    <citation type="submission" date="2017-09" db="EMBL/GenBank/DDBJ databases">
        <authorList>
            <person name="Varghese N."/>
            <person name="Submissions S."/>
        </authorList>
    </citation>
    <scope>NUCLEOTIDE SEQUENCE [LARGE SCALE GENOMIC DNA]</scope>
    <source>
        <strain evidence="3">CGMCC 4.6857</strain>
    </source>
</reference>
<dbReference type="PANTHER" id="PTHR45527:SF14">
    <property type="entry name" value="PLIPASTATIN SYNTHASE SUBUNIT B"/>
    <property type="match status" value="1"/>
</dbReference>
<dbReference type="OrthoDB" id="4477213at2"/>
<feature type="domain" description="Carrier" evidence="1">
    <location>
        <begin position="517"/>
        <end position="592"/>
    </location>
</feature>
<dbReference type="GO" id="GO:0043041">
    <property type="term" value="P:amino acid activation for nonribosomal peptide biosynthetic process"/>
    <property type="evidence" value="ECO:0007669"/>
    <property type="project" value="TreeGrafter"/>
</dbReference>
<dbReference type="Gene3D" id="3.30.300.30">
    <property type="match status" value="1"/>
</dbReference>
<dbReference type="GO" id="GO:0005829">
    <property type="term" value="C:cytosol"/>
    <property type="evidence" value="ECO:0007669"/>
    <property type="project" value="TreeGrafter"/>
</dbReference>
<dbReference type="InterPro" id="IPR020845">
    <property type="entry name" value="AMP-binding_CS"/>
</dbReference>
<dbReference type="CDD" id="cd17643">
    <property type="entry name" value="A_NRPS_Cytc1-like"/>
    <property type="match status" value="1"/>
</dbReference>
<accession>A0A285GLQ7</accession>
<dbReference type="InterPro" id="IPR042099">
    <property type="entry name" value="ANL_N_sf"/>
</dbReference>
<dbReference type="GO" id="GO:0031177">
    <property type="term" value="F:phosphopantetheine binding"/>
    <property type="evidence" value="ECO:0007669"/>
    <property type="project" value="TreeGrafter"/>
</dbReference>
<dbReference type="Pfam" id="PF00501">
    <property type="entry name" value="AMP-binding"/>
    <property type="match status" value="1"/>
</dbReference>
<dbReference type="InterPro" id="IPR000873">
    <property type="entry name" value="AMP-dep_synth/lig_dom"/>
</dbReference>
<dbReference type="InterPro" id="IPR025110">
    <property type="entry name" value="AMP-bd_C"/>
</dbReference>
<dbReference type="FunFam" id="3.40.50.12780:FF:000012">
    <property type="entry name" value="Non-ribosomal peptide synthetase"/>
    <property type="match status" value="1"/>
</dbReference>
<dbReference type="InterPro" id="IPR045851">
    <property type="entry name" value="AMP-bd_C_sf"/>
</dbReference>
<protein>
    <submittedName>
        <fullName evidence="2">Amino acid adenylation domain-containing protein</fullName>
    </submittedName>
</protein>
<proteinExistence type="predicted"/>
<dbReference type="AlphaFoldDB" id="A0A285GLQ7"/>
<dbReference type="FunFam" id="3.40.50.980:FF:000002">
    <property type="entry name" value="Enterobactin synthetase component F"/>
    <property type="match status" value="1"/>
</dbReference>
<dbReference type="SUPFAM" id="SSF56801">
    <property type="entry name" value="Acetyl-CoA synthetase-like"/>
    <property type="match status" value="1"/>
</dbReference>
<dbReference type="PROSITE" id="PS00455">
    <property type="entry name" value="AMP_BINDING"/>
    <property type="match status" value="1"/>
</dbReference>
<dbReference type="SUPFAM" id="SSF47336">
    <property type="entry name" value="ACP-like"/>
    <property type="match status" value="1"/>
</dbReference>
<gene>
    <name evidence="2" type="ORF">SAMN05421748_102180</name>
</gene>
<evidence type="ECO:0000259" key="1">
    <source>
        <dbReference type="PROSITE" id="PS50075"/>
    </source>
</evidence>
<dbReference type="Gene3D" id="1.10.1200.10">
    <property type="entry name" value="ACP-like"/>
    <property type="match status" value="1"/>
</dbReference>
<dbReference type="InterPro" id="IPR009081">
    <property type="entry name" value="PP-bd_ACP"/>
</dbReference>
<evidence type="ECO:0000313" key="3">
    <source>
        <dbReference type="Proteomes" id="UP000219612"/>
    </source>
</evidence>
<dbReference type="Pfam" id="PF00550">
    <property type="entry name" value="PP-binding"/>
    <property type="match status" value="1"/>
</dbReference>
<dbReference type="PROSITE" id="PS50075">
    <property type="entry name" value="CARRIER"/>
    <property type="match status" value="1"/>
</dbReference>
<dbReference type="EMBL" id="OBDY01000002">
    <property type="protein sequence ID" value="SNY24385.1"/>
    <property type="molecule type" value="Genomic_DNA"/>
</dbReference>
<evidence type="ECO:0000313" key="2">
    <source>
        <dbReference type="EMBL" id="SNY24385.1"/>
    </source>
</evidence>